<dbReference type="RefSeq" id="WP_221859251.1">
    <property type="nucleotide sequence ID" value="NZ_JAIKTU010000003.1"/>
</dbReference>
<protein>
    <submittedName>
        <fullName evidence="1">Uncharacterized protein</fullName>
    </submittedName>
</protein>
<proteinExistence type="predicted"/>
<dbReference type="EMBL" id="JAIKTU010000003">
    <property type="protein sequence ID" value="MBY0754530.1"/>
    <property type="molecule type" value="Genomic_DNA"/>
</dbReference>
<name>A0ABS7KUN3_CLOSR</name>
<evidence type="ECO:0000313" key="2">
    <source>
        <dbReference type="Proteomes" id="UP001299068"/>
    </source>
</evidence>
<dbReference type="Proteomes" id="UP001299068">
    <property type="component" value="Unassembled WGS sequence"/>
</dbReference>
<accession>A0ABS7KUN3</accession>
<gene>
    <name evidence="1" type="ORF">K5V21_03570</name>
</gene>
<sequence length="73" mass="8006">MKKRNKNNYKNNKQKVVDVAATPVVEEKKPTIQKGNYIIEVLSEGKVIKKVAVANAEINITKLVDGGLTVDLG</sequence>
<evidence type="ECO:0000313" key="1">
    <source>
        <dbReference type="EMBL" id="MBY0754530.1"/>
    </source>
</evidence>
<organism evidence="1 2">
    <name type="scientific">Clostridium sardiniense</name>
    <name type="common">Clostridium absonum</name>
    <dbReference type="NCBI Taxonomy" id="29369"/>
    <lineage>
        <taxon>Bacteria</taxon>
        <taxon>Bacillati</taxon>
        <taxon>Bacillota</taxon>
        <taxon>Clostridia</taxon>
        <taxon>Eubacteriales</taxon>
        <taxon>Clostridiaceae</taxon>
        <taxon>Clostridium</taxon>
    </lineage>
</organism>
<keyword evidence="2" id="KW-1185">Reference proteome</keyword>
<comment type="caution">
    <text evidence="1">The sequence shown here is derived from an EMBL/GenBank/DDBJ whole genome shotgun (WGS) entry which is preliminary data.</text>
</comment>
<reference evidence="1 2" key="1">
    <citation type="journal article" date="2021" name="Cell Host Microbe">
        <title>in vivo commensal control of Clostridioides difficile virulence.</title>
        <authorList>
            <person name="Girinathan B.P."/>
            <person name="Dibenedetto N."/>
            <person name="Worley J.N."/>
            <person name="Peltier J."/>
            <person name="Arrieta-Ortiz M.L."/>
            <person name="Rupa Christinal Immanuel S."/>
            <person name="Lavin R."/>
            <person name="Delaney M.L."/>
            <person name="Cummins C."/>
            <person name="Hoffmann M."/>
            <person name="Luo Y."/>
            <person name="Gonzalez-Escalona N."/>
            <person name="Allard M."/>
            <person name="Onderdonk A.B."/>
            <person name="Gerber G.K."/>
            <person name="Sonenshein A.L."/>
            <person name="Baliga N."/>
            <person name="Dupuy B."/>
            <person name="Bry L."/>
        </authorList>
    </citation>
    <scope>NUCLEOTIDE SEQUENCE [LARGE SCALE GENOMIC DNA]</scope>
    <source>
        <strain evidence="1 2">DSM 599</strain>
    </source>
</reference>